<dbReference type="Proteomes" id="UP000234479">
    <property type="component" value="Unassembled WGS sequence"/>
</dbReference>
<dbReference type="InterPro" id="IPR003615">
    <property type="entry name" value="HNH_nuc"/>
</dbReference>
<protein>
    <submittedName>
        <fullName evidence="1">Endonuclease</fullName>
    </submittedName>
</protein>
<keyword evidence="2" id="KW-1185">Reference proteome</keyword>
<dbReference type="AlphaFoldDB" id="A0A2N5D782"/>
<evidence type="ECO:0000313" key="2">
    <source>
        <dbReference type="Proteomes" id="UP000234479"/>
    </source>
</evidence>
<evidence type="ECO:0000313" key="1">
    <source>
        <dbReference type="EMBL" id="PLR21929.1"/>
    </source>
</evidence>
<keyword evidence="1" id="KW-0255">Endonuclease</keyword>
<dbReference type="CDD" id="cd00085">
    <property type="entry name" value="HNHc"/>
    <property type="match status" value="1"/>
</dbReference>
<keyword evidence="1" id="KW-0540">Nuclease</keyword>
<reference evidence="1 2" key="1">
    <citation type="submission" date="2017-12" db="EMBL/GenBank/DDBJ databases">
        <title>The genome sequence of Caulobacter sp. 410.</title>
        <authorList>
            <person name="Gao J."/>
            <person name="Mao X."/>
            <person name="Sun J."/>
        </authorList>
    </citation>
    <scope>NUCLEOTIDE SEQUENCE [LARGE SCALE GENOMIC DNA]</scope>
    <source>
        <strain evidence="1 2">410</strain>
    </source>
</reference>
<comment type="caution">
    <text evidence="1">The sequence shown here is derived from an EMBL/GenBank/DDBJ whole genome shotgun (WGS) entry which is preliminary data.</text>
</comment>
<dbReference type="GO" id="GO:0004519">
    <property type="term" value="F:endonuclease activity"/>
    <property type="evidence" value="ECO:0007669"/>
    <property type="project" value="UniProtKB-KW"/>
</dbReference>
<organism evidence="1 2">
    <name type="scientific">Caulobacter zeae</name>
    <dbReference type="NCBI Taxonomy" id="2055137"/>
    <lineage>
        <taxon>Bacteria</taxon>
        <taxon>Pseudomonadati</taxon>
        <taxon>Pseudomonadota</taxon>
        <taxon>Alphaproteobacteria</taxon>
        <taxon>Caulobacterales</taxon>
        <taxon>Caulobacteraceae</taxon>
        <taxon>Caulobacter</taxon>
    </lineage>
</organism>
<keyword evidence="1" id="KW-0378">Hydrolase</keyword>
<dbReference type="OrthoDB" id="5422822at2"/>
<dbReference type="EMBL" id="PJRS01000041">
    <property type="protein sequence ID" value="PLR21929.1"/>
    <property type="molecule type" value="Genomic_DNA"/>
</dbReference>
<proteinExistence type="predicted"/>
<dbReference type="RefSeq" id="WP_101719761.1">
    <property type="nucleotide sequence ID" value="NZ_PJRS01000041.1"/>
</dbReference>
<gene>
    <name evidence="1" type="ORF">SGCZBJ_20405</name>
</gene>
<sequence>MSAPLAPNAKREAFSFAAYKNADVKQRLEVLFHGKCAYCESLYAAQAPVDVEHYRPKAKVDGDDTHPGYWWVAMDWENLLPSCLDCNRRRKQKAPYLVSDLRVLFAEMSSGKQSAFPVAGQRAHPEVSAFDGELALLLDPTRDDPDQHIHFHFADDSGIGLVYPRAIDGMPEALPAISPALDVVAQRARNAGLSARGAVSIQVYGLNRLRLVQERAGIIRRLRFLEELLRDLGDIAQSIDQPQITQAHPIVGVAAGGLRLLQGRILTEMTATAADGAPYSAMARAYLRDFRERAQA</sequence>
<accession>A0A2N5D782</accession>
<dbReference type="Gene3D" id="1.10.30.50">
    <property type="match status" value="1"/>
</dbReference>
<name>A0A2N5D782_9CAUL</name>